<dbReference type="PANTHER" id="PTHR43280">
    <property type="entry name" value="ARAC-FAMILY TRANSCRIPTIONAL REGULATOR"/>
    <property type="match status" value="1"/>
</dbReference>
<dbReference type="PROSITE" id="PS00041">
    <property type="entry name" value="HTH_ARAC_FAMILY_1"/>
    <property type="match status" value="1"/>
</dbReference>
<dbReference type="InterPro" id="IPR009057">
    <property type="entry name" value="Homeodomain-like_sf"/>
</dbReference>
<dbReference type="Proteomes" id="UP001500067">
    <property type="component" value="Unassembled WGS sequence"/>
</dbReference>
<dbReference type="Gene3D" id="1.10.10.60">
    <property type="entry name" value="Homeodomain-like"/>
    <property type="match status" value="1"/>
</dbReference>
<dbReference type="EMBL" id="BAABFA010000005">
    <property type="protein sequence ID" value="GAA4461302.1"/>
    <property type="molecule type" value="Genomic_DNA"/>
</dbReference>
<name>A0ABP8N7L6_9BACT</name>
<proteinExistence type="predicted"/>
<evidence type="ECO:0000256" key="1">
    <source>
        <dbReference type="ARBA" id="ARBA00023015"/>
    </source>
</evidence>
<protein>
    <recommendedName>
        <fullName evidence="4">HTH araC/xylS-type domain-containing protein</fullName>
    </recommendedName>
</protein>
<dbReference type="Pfam" id="PF12833">
    <property type="entry name" value="HTH_18"/>
    <property type="match status" value="1"/>
</dbReference>
<evidence type="ECO:0000256" key="2">
    <source>
        <dbReference type="ARBA" id="ARBA00023125"/>
    </source>
</evidence>
<evidence type="ECO:0000313" key="5">
    <source>
        <dbReference type="EMBL" id="GAA4461302.1"/>
    </source>
</evidence>
<reference evidence="6" key="1">
    <citation type="journal article" date="2019" name="Int. J. Syst. Evol. Microbiol.">
        <title>The Global Catalogue of Microorganisms (GCM) 10K type strain sequencing project: providing services to taxonomists for standard genome sequencing and annotation.</title>
        <authorList>
            <consortium name="The Broad Institute Genomics Platform"/>
            <consortium name="The Broad Institute Genome Sequencing Center for Infectious Disease"/>
            <person name="Wu L."/>
            <person name="Ma J."/>
        </authorList>
    </citation>
    <scope>NUCLEOTIDE SEQUENCE [LARGE SCALE GENOMIC DNA]</scope>
    <source>
        <strain evidence="6">JCM 32105</strain>
    </source>
</reference>
<dbReference type="PROSITE" id="PS01124">
    <property type="entry name" value="HTH_ARAC_FAMILY_2"/>
    <property type="match status" value="1"/>
</dbReference>
<accession>A0ABP8N7L6</accession>
<keyword evidence="1" id="KW-0805">Transcription regulation</keyword>
<comment type="caution">
    <text evidence="5">The sequence shown here is derived from an EMBL/GenBank/DDBJ whole genome shotgun (WGS) entry which is preliminary data.</text>
</comment>
<organism evidence="5 6">
    <name type="scientific">Nemorincola caseinilytica</name>
    <dbReference type="NCBI Taxonomy" id="2054315"/>
    <lineage>
        <taxon>Bacteria</taxon>
        <taxon>Pseudomonadati</taxon>
        <taxon>Bacteroidota</taxon>
        <taxon>Chitinophagia</taxon>
        <taxon>Chitinophagales</taxon>
        <taxon>Chitinophagaceae</taxon>
        <taxon>Nemorincola</taxon>
    </lineage>
</organism>
<keyword evidence="2" id="KW-0238">DNA-binding</keyword>
<evidence type="ECO:0000313" key="6">
    <source>
        <dbReference type="Proteomes" id="UP001500067"/>
    </source>
</evidence>
<dbReference type="SMART" id="SM00342">
    <property type="entry name" value="HTH_ARAC"/>
    <property type="match status" value="1"/>
</dbReference>
<sequence length="172" mass="19658">MVVEDVLKKLGLHYSAVELGVVEGVPDITDTQRAKLKEDLHNSGLELQEDRKEILIEKIKNVIIKMIHSLEELPAVNYSYYISDAIGLDYTYLANTFSSVKGITIQQYIIKHKIEKVKELLLYGDMNLTEISYKLNYSSVAHLSSQFKKVTGHTPSDYKHQMSEKRIALEDI</sequence>
<dbReference type="PANTHER" id="PTHR43280:SF10">
    <property type="entry name" value="REGULATORY PROTEIN POCR"/>
    <property type="match status" value="1"/>
</dbReference>
<feature type="domain" description="HTH araC/xylS-type" evidence="4">
    <location>
        <begin position="82"/>
        <end position="161"/>
    </location>
</feature>
<evidence type="ECO:0000256" key="3">
    <source>
        <dbReference type="ARBA" id="ARBA00023163"/>
    </source>
</evidence>
<dbReference type="InterPro" id="IPR018060">
    <property type="entry name" value="HTH_AraC"/>
</dbReference>
<dbReference type="SUPFAM" id="SSF46689">
    <property type="entry name" value="Homeodomain-like"/>
    <property type="match status" value="1"/>
</dbReference>
<evidence type="ECO:0000259" key="4">
    <source>
        <dbReference type="PROSITE" id="PS01124"/>
    </source>
</evidence>
<dbReference type="InterPro" id="IPR018062">
    <property type="entry name" value="HTH_AraC-typ_CS"/>
</dbReference>
<keyword evidence="6" id="KW-1185">Reference proteome</keyword>
<keyword evidence="3" id="KW-0804">Transcription</keyword>
<gene>
    <name evidence="5" type="ORF">GCM10023093_05710</name>
</gene>